<dbReference type="SUPFAM" id="SSF55486">
    <property type="entry name" value="Metalloproteases ('zincins'), catalytic domain"/>
    <property type="match status" value="1"/>
</dbReference>
<dbReference type="Proteomes" id="UP001501496">
    <property type="component" value="Unassembled WGS sequence"/>
</dbReference>
<dbReference type="InterPro" id="IPR024079">
    <property type="entry name" value="MetalloPept_cat_dom_sf"/>
</dbReference>
<dbReference type="PROSITE" id="PS51257">
    <property type="entry name" value="PROKAR_LIPOPROTEIN"/>
    <property type="match status" value="1"/>
</dbReference>
<evidence type="ECO:0000313" key="2">
    <source>
        <dbReference type="EMBL" id="GAA4239191.1"/>
    </source>
</evidence>
<dbReference type="RefSeq" id="WP_344789419.1">
    <property type="nucleotide sequence ID" value="NZ_BAABCA010000007.1"/>
</dbReference>
<evidence type="ECO:0000256" key="1">
    <source>
        <dbReference type="SAM" id="SignalP"/>
    </source>
</evidence>
<reference evidence="3" key="1">
    <citation type="journal article" date="2019" name="Int. J. Syst. Evol. Microbiol.">
        <title>The Global Catalogue of Microorganisms (GCM) 10K type strain sequencing project: providing services to taxonomists for standard genome sequencing and annotation.</title>
        <authorList>
            <consortium name="The Broad Institute Genomics Platform"/>
            <consortium name="The Broad Institute Genome Sequencing Center for Infectious Disease"/>
            <person name="Wu L."/>
            <person name="Ma J."/>
        </authorList>
    </citation>
    <scope>NUCLEOTIDE SEQUENCE [LARGE SCALE GENOMIC DNA]</scope>
    <source>
        <strain evidence="3">JCM 17630</strain>
    </source>
</reference>
<dbReference type="EMBL" id="BAABCA010000007">
    <property type="protein sequence ID" value="GAA4239191.1"/>
    <property type="molecule type" value="Genomic_DNA"/>
</dbReference>
<proteinExistence type="predicted"/>
<sequence length="266" mass="29694">MKQYTLIAIMFLTLIFGCSNNETVTTEDRENTENNQTTTVNKNINRQATGSSANDLLSANTYKSMVIEMVYVEGFEPEQASVDNFVSFLNNRTFKPNGITVEKREIPSLGQDTYTIEEIANIEKDLRKNYNTENQIAVWALFIDGKSSNDSDSNVVLGTAYWNTSFVIYEETIQRFSNSPFEPSRNLLETTVITHEFGHILGLTNLGSPLQTDHEDDQHPKHCDVDSCLMYWSAETGAGISNMANMSTAPQLDAQCIADLQANGGK</sequence>
<keyword evidence="3" id="KW-1185">Reference proteome</keyword>
<feature type="signal peptide" evidence="1">
    <location>
        <begin position="1"/>
        <end position="21"/>
    </location>
</feature>
<organism evidence="2 3">
    <name type="scientific">Postechiella marina</name>
    <dbReference type="NCBI Taxonomy" id="943941"/>
    <lineage>
        <taxon>Bacteria</taxon>
        <taxon>Pseudomonadati</taxon>
        <taxon>Bacteroidota</taxon>
        <taxon>Flavobacteriia</taxon>
        <taxon>Flavobacteriales</taxon>
        <taxon>Flavobacteriaceae</taxon>
        <taxon>Postechiella</taxon>
    </lineage>
</organism>
<comment type="caution">
    <text evidence="2">The sequence shown here is derived from an EMBL/GenBank/DDBJ whole genome shotgun (WGS) entry which is preliminary data.</text>
</comment>
<accession>A0ABP8CH04</accession>
<dbReference type="Gene3D" id="3.40.390.10">
    <property type="entry name" value="Collagenase (Catalytic Domain)"/>
    <property type="match status" value="1"/>
</dbReference>
<feature type="chain" id="PRO_5046414927" description="Membrane metalloprotease" evidence="1">
    <location>
        <begin position="22"/>
        <end position="266"/>
    </location>
</feature>
<keyword evidence="1" id="KW-0732">Signal</keyword>
<protein>
    <recommendedName>
        <fullName evidence="4">Membrane metalloprotease</fullName>
    </recommendedName>
</protein>
<evidence type="ECO:0008006" key="4">
    <source>
        <dbReference type="Google" id="ProtNLM"/>
    </source>
</evidence>
<evidence type="ECO:0000313" key="3">
    <source>
        <dbReference type="Proteomes" id="UP001501496"/>
    </source>
</evidence>
<name>A0ABP8CH04_9FLAO</name>
<gene>
    <name evidence="2" type="ORF">GCM10022291_32560</name>
</gene>